<gene>
    <name evidence="1" type="ORF">DVH02_27255</name>
</gene>
<dbReference type="InterPro" id="IPR036291">
    <property type="entry name" value="NAD(P)-bd_dom_sf"/>
</dbReference>
<sequence length="225" mass="24058">MARVRAKGMWLELHRSNRPVTGASRAPDAVAAAVRAGDLVVATVPLGAYERLPAAELAGRTVFDTMNYYPERDGRIAALDAGGLTTSALVRRHLAGAHVVKAFNNIDFRRLFTLARPVGAADRSALPLAGDDEAAKERVARLLDTLGYDAVDTGTLDASWRSEPGTPVYVQPYLRARPEGLSEEDARRWFFDTPGVPVPAERVRELTASAVRGPAGGSRAALADG</sequence>
<comment type="caution">
    <text evidence="1">The sequence shown here is derived from an EMBL/GenBank/DDBJ whole genome shotgun (WGS) entry which is preliminary data.</text>
</comment>
<accession>A0A370B0E0</accession>
<keyword evidence="2" id="KW-1185">Reference proteome</keyword>
<dbReference type="SUPFAM" id="SSF51735">
    <property type="entry name" value="NAD(P)-binding Rossmann-fold domains"/>
    <property type="match status" value="1"/>
</dbReference>
<reference evidence="1 2" key="1">
    <citation type="submission" date="2018-07" db="EMBL/GenBank/DDBJ databases">
        <title>Streptomyces species from bats.</title>
        <authorList>
            <person name="Dunlap C."/>
        </authorList>
    </citation>
    <scope>NUCLEOTIDE SEQUENCE [LARGE SCALE GENOMIC DNA]</scope>
    <source>
        <strain evidence="1 2">AC230</strain>
    </source>
</reference>
<proteinExistence type="predicted"/>
<dbReference type="OrthoDB" id="1523398at2"/>
<name>A0A370B0E0_9ACTN</name>
<organism evidence="1 2">
    <name type="scientific">Streptomyces corynorhini</name>
    <dbReference type="NCBI Taxonomy" id="2282652"/>
    <lineage>
        <taxon>Bacteria</taxon>
        <taxon>Bacillati</taxon>
        <taxon>Actinomycetota</taxon>
        <taxon>Actinomycetes</taxon>
        <taxon>Kitasatosporales</taxon>
        <taxon>Streptomycetaceae</taxon>
        <taxon>Streptomyces</taxon>
    </lineage>
</organism>
<dbReference type="EMBL" id="QQNA01000252">
    <property type="protein sequence ID" value="RDG35051.1"/>
    <property type="molecule type" value="Genomic_DNA"/>
</dbReference>
<evidence type="ECO:0000313" key="2">
    <source>
        <dbReference type="Proteomes" id="UP000253741"/>
    </source>
</evidence>
<dbReference type="Proteomes" id="UP000253741">
    <property type="component" value="Unassembled WGS sequence"/>
</dbReference>
<evidence type="ECO:0000313" key="1">
    <source>
        <dbReference type="EMBL" id="RDG35051.1"/>
    </source>
</evidence>
<dbReference type="AlphaFoldDB" id="A0A370B0E0"/>
<dbReference type="Gene3D" id="3.40.50.720">
    <property type="entry name" value="NAD(P)-binding Rossmann-like Domain"/>
    <property type="match status" value="1"/>
</dbReference>
<protein>
    <submittedName>
        <fullName evidence="1">Oxidoreductase</fullName>
    </submittedName>
</protein>